<evidence type="ECO:0000313" key="3">
    <source>
        <dbReference type="Proteomes" id="UP000000763"/>
    </source>
</evidence>
<accession>Q6ZI54</accession>
<evidence type="ECO:0000313" key="2">
    <source>
        <dbReference type="EMBL" id="BAD16831.1"/>
    </source>
</evidence>
<dbReference type="Proteomes" id="UP000000763">
    <property type="component" value="Chromosome 2"/>
</dbReference>
<proteinExistence type="predicted"/>
<feature type="region of interest" description="Disordered" evidence="1">
    <location>
        <begin position="1"/>
        <end position="29"/>
    </location>
</feature>
<dbReference type="AlphaFoldDB" id="Q6ZI54"/>
<sequence>MRDVIMVPGPTAPPPPWWDGNEGRDGEDRHMMGKMAADACARGWLRAIWEVGTELVGGGLHSEVTTPTTHCSLSLHTPLSLNQIEEHVTKFGIADFKWMR</sequence>
<reference evidence="3" key="1">
    <citation type="journal article" date="2005" name="Nature">
        <title>The map-based sequence of the rice genome.</title>
        <authorList>
            <consortium name="International rice genome sequencing project (IRGSP)"/>
            <person name="Matsumoto T."/>
            <person name="Wu J."/>
            <person name="Kanamori H."/>
            <person name="Katayose Y."/>
            <person name="Fujisawa M."/>
            <person name="Namiki N."/>
            <person name="Mizuno H."/>
            <person name="Yamamoto K."/>
            <person name="Antonio B.A."/>
            <person name="Baba T."/>
            <person name="Sakata K."/>
            <person name="Nagamura Y."/>
            <person name="Aoki H."/>
            <person name="Arikawa K."/>
            <person name="Arita K."/>
            <person name="Bito T."/>
            <person name="Chiden Y."/>
            <person name="Fujitsuka N."/>
            <person name="Fukunaka R."/>
            <person name="Hamada M."/>
            <person name="Harada C."/>
            <person name="Hayashi A."/>
            <person name="Hijishita S."/>
            <person name="Honda M."/>
            <person name="Hosokawa S."/>
            <person name="Ichikawa Y."/>
            <person name="Idonuma A."/>
            <person name="Iijima M."/>
            <person name="Ikeda M."/>
            <person name="Ikeno M."/>
            <person name="Ito K."/>
            <person name="Ito S."/>
            <person name="Ito T."/>
            <person name="Ito Y."/>
            <person name="Ito Y."/>
            <person name="Iwabuchi A."/>
            <person name="Kamiya K."/>
            <person name="Karasawa W."/>
            <person name="Kurita K."/>
            <person name="Katagiri S."/>
            <person name="Kikuta A."/>
            <person name="Kobayashi H."/>
            <person name="Kobayashi N."/>
            <person name="Machita K."/>
            <person name="Maehara T."/>
            <person name="Masukawa M."/>
            <person name="Mizubayashi T."/>
            <person name="Mukai Y."/>
            <person name="Nagasaki H."/>
            <person name="Nagata Y."/>
            <person name="Naito S."/>
            <person name="Nakashima M."/>
            <person name="Nakama Y."/>
            <person name="Nakamichi Y."/>
            <person name="Nakamura M."/>
            <person name="Meguro A."/>
            <person name="Negishi M."/>
            <person name="Ohta I."/>
            <person name="Ohta T."/>
            <person name="Okamoto M."/>
            <person name="Ono N."/>
            <person name="Saji S."/>
            <person name="Sakaguchi M."/>
            <person name="Sakai K."/>
            <person name="Shibata M."/>
            <person name="Shimokawa T."/>
            <person name="Song J."/>
            <person name="Takazaki Y."/>
            <person name="Terasawa K."/>
            <person name="Tsugane M."/>
            <person name="Tsuji K."/>
            <person name="Ueda S."/>
            <person name="Waki K."/>
            <person name="Yamagata H."/>
            <person name="Yamamoto M."/>
            <person name="Yamamoto S."/>
            <person name="Yamane H."/>
            <person name="Yoshiki S."/>
            <person name="Yoshihara R."/>
            <person name="Yukawa K."/>
            <person name="Zhong H."/>
            <person name="Yano M."/>
            <person name="Yuan Q."/>
            <person name="Ouyang S."/>
            <person name="Liu J."/>
            <person name="Jones K.M."/>
            <person name="Gansberger K."/>
            <person name="Moffat K."/>
            <person name="Hill J."/>
            <person name="Bera J."/>
            <person name="Fadrosh D."/>
            <person name="Jin S."/>
            <person name="Johri S."/>
            <person name="Kim M."/>
            <person name="Overton L."/>
            <person name="Reardon M."/>
            <person name="Tsitrin T."/>
            <person name="Vuong H."/>
            <person name="Weaver B."/>
            <person name="Ciecko A."/>
            <person name="Tallon L."/>
            <person name="Jackson J."/>
            <person name="Pai G."/>
            <person name="Aken S.V."/>
            <person name="Utterback T."/>
            <person name="Reidmuller S."/>
            <person name="Feldblyum T."/>
            <person name="Hsiao J."/>
            <person name="Zismann V."/>
            <person name="Iobst S."/>
            <person name="de Vazeille A.R."/>
            <person name="Buell C.R."/>
            <person name="Ying K."/>
            <person name="Li Y."/>
            <person name="Lu T."/>
            <person name="Huang Y."/>
            <person name="Zhao Q."/>
            <person name="Feng Q."/>
            <person name="Zhang L."/>
            <person name="Zhu J."/>
            <person name="Weng Q."/>
            <person name="Mu J."/>
            <person name="Lu Y."/>
            <person name="Fan D."/>
            <person name="Liu Y."/>
            <person name="Guan J."/>
            <person name="Zhang Y."/>
            <person name="Yu S."/>
            <person name="Liu X."/>
            <person name="Zhang Y."/>
            <person name="Hong G."/>
            <person name="Han B."/>
            <person name="Choisne N."/>
            <person name="Demange N."/>
            <person name="Orjeda G."/>
            <person name="Samain S."/>
            <person name="Cattolico L."/>
            <person name="Pelletier E."/>
            <person name="Couloux A."/>
            <person name="Segurens B."/>
            <person name="Wincker P."/>
            <person name="D'Hont A."/>
            <person name="Scarpelli C."/>
            <person name="Weissenbach J."/>
            <person name="Salanoubat M."/>
            <person name="Quetier F."/>
            <person name="Yu Y."/>
            <person name="Kim H.R."/>
            <person name="Rambo T."/>
            <person name="Currie J."/>
            <person name="Collura K."/>
            <person name="Luo M."/>
            <person name="Yang T."/>
            <person name="Ammiraju J.S.S."/>
            <person name="Engler F."/>
            <person name="Soderlund C."/>
            <person name="Wing R.A."/>
            <person name="Palmer L.E."/>
            <person name="de la Bastide M."/>
            <person name="Spiegel L."/>
            <person name="Nascimento L."/>
            <person name="Zutavern T."/>
            <person name="O'Shaughnessy A."/>
            <person name="Dike S."/>
            <person name="Dedhia N."/>
            <person name="Preston R."/>
            <person name="Balija V."/>
            <person name="McCombie W.R."/>
            <person name="Chow T."/>
            <person name="Chen H."/>
            <person name="Chung M."/>
            <person name="Chen C."/>
            <person name="Shaw J."/>
            <person name="Wu H."/>
            <person name="Hsiao K."/>
            <person name="Chao Y."/>
            <person name="Chu M."/>
            <person name="Cheng C."/>
            <person name="Hour A."/>
            <person name="Lee P."/>
            <person name="Lin S."/>
            <person name="Lin Y."/>
            <person name="Liou J."/>
            <person name="Liu S."/>
            <person name="Hsing Y."/>
            <person name="Raghuvanshi S."/>
            <person name="Mohanty A."/>
            <person name="Bharti A.K."/>
            <person name="Gaur A."/>
            <person name="Gupta V."/>
            <person name="Kumar D."/>
            <person name="Ravi V."/>
            <person name="Vij S."/>
            <person name="Kapur A."/>
            <person name="Khurana P."/>
            <person name="Khurana P."/>
            <person name="Khurana J.P."/>
            <person name="Tyagi A.K."/>
            <person name="Gaikwad K."/>
            <person name="Singh A."/>
            <person name="Dalal V."/>
            <person name="Srivastava S."/>
            <person name="Dixit A."/>
            <person name="Pal A.K."/>
            <person name="Ghazi I.A."/>
            <person name="Yadav M."/>
            <person name="Pandit A."/>
            <person name="Bhargava A."/>
            <person name="Sureshbabu K."/>
            <person name="Batra K."/>
            <person name="Sharma T.R."/>
            <person name="Mohapatra T."/>
            <person name="Singh N.K."/>
            <person name="Messing J."/>
            <person name="Nelson A.B."/>
            <person name="Fuks G."/>
            <person name="Kavchok S."/>
            <person name="Keizer G."/>
            <person name="Linton E."/>
            <person name="Llaca V."/>
            <person name="Song R."/>
            <person name="Tanyolac B."/>
            <person name="Young S."/>
            <person name="Ho-Il K."/>
            <person name="Hahn J.H."/>
            <person name="Sangsakoo G."/>
            <person name="Vanavichit A."/>
            <person name="de Mattos Luiz.A.T."/>
            <person name="Zimmer P.D."/>
            <person name="Malone G."/>
            <person name="Dellagostin O."/>
            <person name="de Oliveira A.C."/>
            <person name="Bevan M."/>
            <person name="Bancroft I."/>
            <person name="Minx P."/>
            <person name="Cordum H."/>
            <person name="Wilson R."/>
            <person name="Cheng Z."/>
            <person name="Jin W."/>
            <person name="Jiang J."/>
            <person name="Leong S.A."/>
            <person name="Iwama H."/>
            <person name="Gojobori T."/>
            <person name="Itoh T."/>
            <person name="Niimura Y."/>
            <person name="Fujii Y."/>
            <person name="Habara T."/>
            <person name="Sakai H."/>
            <person name="Sato Y."/>
            <person name="Wilson G."/>
            <person name="Kumar K."/>
            <person name="McCouch S."/>
            <person name="Juretic N."/>
            <person name="Hoen D."/>
            <person name="Wright S."/>
            <person name="Bruskiewich R."/>
            <person name="Bureau T."/>
            <person name="Miyao A."/>
            <person name="Hirochika H."/>
            <person name="Nishikawa T."/>
            <person name="Kadowaki K."/>
            <person name="Sugiura M."/>
            <person name="Burr B."/>
            <person name="Sasaki T."/>
        </authorList>
    </citation>
    <scope>NUCLEOTIDE SEQUENCE [LARGE SCALE GENOMIC DNA]</scope>
    <source>
        <strain evidence="3">cv. Nipponbare</strain>
    </source>
</reference>
<reference evidence="3" key="2">
    <citation type="journal article" date="2008" name="Nucleic Acids Res.">
        <title>The rice annotation project database (RAP-DB): 2008 update.</title>
        <authorList>
            <consortium name="The rice annotation project (RAP)"/>
        </authorList>
    </citation>
    <scope>GENOME REANNOTATION</scope>
    <source>
        <strain evidence="3">cv. Nipponbare</strain>
    </source>
</reference>
<dbReference type="EMBL" id="AP004023">
    <property type="protein sequence ID" value="BAD16831.1"/>
    <property type="molecule type" value="Genomic_DNA"/>
</dbReference>
<name>Q6ZI54_ORYSJ</name>
<evidence type="ECO:0000256" key="1">
    <source>
        <dbReference type="SAM" id="MobiDB-lite"/>
    </source>
</evidence>
<protein>
    <submittedName>
        <fullName evidence="2">Uncharacterized protein</fullName>
    </submittedName>
</protein>
<gene>
    <name evidence="2" type="primary">OJ1126_D09.29</name>
</gene>
<organism evidence="2 3">
    <name type="scientific">Oryza sativa subsp. japonica</name>
    <name type="common">Rice</name>
    <dbReference type="NCBI Taxonomy" id="39947"/>
    <lineage>
        <taxon>Eukaryota</taxon>
        <taxon>Viridiplantae</taxon>
        <taxon>Streptophyta</taxon>
        <taxon>Embryophyta</taxon>
        <taxon>Tracheophyta</taxon>
        <taxon>Spermatophyta</taxon>
        <taxon>Magnoliopsida</taxon>
        <taxon>Liliopsida</taxon>
        <taxon>Poales</taxon>
        <taxon>Poaceae</taxon>
        <taxon>BOP clade</taxon>
        <taxon>Oryzoideae</taxon>
        <taxon>Oryzeae</taxon>
        <taxon>Oryzinae</taxon>
        <taxon>Oryza</taxon>
        <taxon>Oryza sativa</taxon>
    </lineage>
</organism>